<reference evidence="4" key="1">
    <citation type="submission" date="2020-11" db="EMBL/GenBank/DDBJ databases">
        <title>Nocardioides sp. CBS4Y-1, whole genome shotgun sequence.</title>
        <authorList>
            <person name="Tuo L."/>
        </authorList>
    </citation>
    <scope>NUCLEOTIDE SEQUENCE</scope>
    <source>
        <strain evidence="4">CBS4Y-1</strain>
    </source>
</reference>
<dbReference type="GO" id="GO:0000976">
    <property type="term" value="F:transcription cis-regulatory region binding"/>
    <property type="evidence" value="ECO:0007669"/>
    <property type="project" value="TreeGrafter"/>
</dbReference>
<organism evidence="4 5">
    <name type="scientific">Nocardioides acrostichi</name>
    <dbReference type="NCBI Taxonomy" id="2784339"/>
    <lineage>
        <taxon>Bacteria</taxon>
        <taxon>Bacillati</taxon>
        <taxon>Actinomycetota</taxon>
        <taxon>Actinomycetes</taxon>
        <taxon>Propionibacteriales</taxon>
        <taxon>Nocardioidaceae</taxon>
        <taxon>Nocardioides</taxon>
    </lineage>
</organism>
<comment type="caution">
    <text evidence="4">The sequence shown here is derived from an EMBL/GenBank/DDBJ whole genome shotgun (WGS) entry which is preliminary data.</text>
</comment>
<evidence type="ECO:0000313" key="4">
    <source>
        <dbReference type="EMBL" id="MBF4161408.1"/>
    </source>
</evidence>
<accession>A0A930YAH5</accession>
<evidence type="ECO:0000256" key="2">
    <source>
        <dbReference type="PROSITE-ProRule" id="PRU00335"/>
    </source>
</evidence>
<dbReference type="InterPro" id="IPR009057">
    <property type="entry name" value="Homeodomain-like_sf"/>
</dbReference>
<feature type="domain" description="HTH tetR-type" evidence="3">
    <location>
        <begin position="15"/>
        <end position="74"/>
    </location>
</feature>
<dbReference type="RefSeq" id="WP_194502622.1">
    <property type="nucleotide sequence ID" value="NZ_JADIVZ010000002.1"/>
</dbReference>
<dbReference type="Proteomes" id="UP000656804">
    <property type="component" value="Unassembled WGS sequence"/>
</dbReference>
<dbReference type="InterPro" id="IPR050109">
    <property type="entry name" value="HTH-type_TetR-like_transc_reg"/>
</dbReference>
<dbReference type="SUPFAM" id="SSF46689">
    <property type="entry name" value="Homeodomain-like"/>
    <property type="match status" value="1"/>
</dbReference>
<dbReference type="PANTHER" id="PTHR30055:SF226">
    <property type="entry name" value="HTH-TYPE TRANSCRIPTIONAL REGULATOR PKSA"/>
    <property type="match status" value="1"/>
</dbReference>
<evidence type="ECO:0000256" key="1">
    <source>
        <dbReference type="ARBA" id="ARBA00023125"/>
    </source>
</evidence>
<proteinExistence type="predicted"/>
<gene>
    <name evidence="4" type="ORF">ISG29_06860</name>
</gene>
<protein>
    <submittedName>
        <fullName evidence="4">TetR/AcrR family transcriptional regulator</fullName>
    </submittedName>
</protein>
<keyword evidence="1 2" id="KW-0238">DNA-binding</keyword>
<feature type="DNA-binding region" description="H-T-H motif" evidence="2">
    <location>
        <begin position="37"/>
        <end position="56"/>
    </location>
</feature>
<sequence>MRTHGWAGQTPTDDAEAVERIMAAAERVAADGVREPSIARVARAVGVTRQTVYRYFPTSQALVAAVALRSADGLLARIERRFAAAGDDPVAAYVDGIVLTLETIGQDPRLTRLLFESAPGEQRAPVLSETGMAFARSFMQRLDVDWVALGHDVDEVAELGLRVLHSLLHDPGNPPRAGAELRTFVDRWLGAALRAPADAPRPAP</sequence>
<dbReference type="Pfam" id="PF00440">
    <property type="entry name" value="TetR_N"/>
    <property type="match status" value="1"/>
</dbReference>
<evidence type="ECO:0000313" key="5">
    <source>
        <dbReference type="Proteomes" id="UP000656804"/>
    </source>
</evidence>
<dbReference type="Gene3D" id="1.10.357.10">
    <property type="entry name" value="Tetracycline Repressor, domain 2"/>
    <property type="match status" value="1"/>
</dbReference>
<name>A0A930YAH5_9ACTN</name>
<keyword evidence="5" id="KW-1185">Reference proteome</keyword>
<dbReference type="EMBL" id="JADIVZ010000002">
    <property type="protein sequence ID" value="MBF4161408.1"/>
    <property type="molecule type" value="Genomic_DNA"/>
</dbReference>
<dbReference type="GO" id="GO:0003700">
    <property type="term" value="F:DNA-binding transcription factor activity"/>
    <property type="evidence" value="ECO:0007669"/>
    <property type="project" value="TreeGrafter"/>
</dbReference>
<dbReference type="PANTHER" id="PTHR30055">
    <property type="entry name" value="HTH-TYPE TRANSCRIPTIONAL REGULATOR RUTR"/>
    <property type="match status" value="1"/>
</dbReference>
<dbReference type="AlphaFoldDB" id="A0A930YAH5"/>
<dbReference type="PROSITE" id="PS50977">
    <property type="entry name" value="HTH_TETR_2"/>
    <property type="match status" value="1"/>
</dbReference>
<evidence type="ECO:0000259" key="3">
    <source>
        <dbReference type="PROSITE" id="PS50977"/>
    </source>
</evidence>
<dbReference type="InterPro" id="IPR001647">
    <property type="entry name" value="HTH_TetR"/>
</dbReference>